<dbReference type="PROSITE" id="PS50089">
    <property type="entry name" value="ZF_RING_2"/>
    <property type="match status" value="1"/>
</dbReference>
<reference evidence="7 8" key="1">
    <citation type="submission" date="2019-02" db="EMBL/GenBank/DDBJ databases">
        <title>Genome sequencing of the rare red list fungi Bondarzewia mesenterica.</title>
        <authorList>
            <person name="Buettner E."/>
            <person name="Kellner H."/>
        </authorList>
    </citation>
    <scope>NUCLEOTIDE SEQUENCE [LARGE SCALE GENOMIC DNA]</scope>
    <source>
        <strain evidence="7 8">DSM 108281</strain>
    </source>
</reference>
<dbReference type="AlphaFoldDB" id="A0A4S4LLC1"/>
<evidence type="ECO:0000256" key="3">
    <source>
        <dbReference type="ARBA" id="ARBA00022833"/>
    </source>
</evidence>
<feature type="region of interest" description="Disordered" evidence="5">
    <location>
        <begin position="461"/>
        <end position="488"/>
    </location>
</feature>
<feature type="compositionally biased region" description="Basic and acidic residues" evidence="5">
    <location>
        <begin position="80"/>
        <end position="89"/>
    </location>
</feature>
<evidence type="ECO:0000256" key="2">
    <source>
        <dbReference type="ARBA" id="ARBA00022771"/>
    </source>
</evidence>
<feature type="region of interest" description="Disordered" evidence="5">
    <location>
        <begin position="25"/>
        <end position="57"/>
    </location>
</feature>
<evidence type="ECO:0000256" key="1">
    <source>
        <dbReference type="ARBA" id="ARBA00022723"/>
    </source>
</evidence>
<dbReference type="Proteomes" id="UP000310158">
    <property type="component" value="Unassembled WGS sequence"/>
</dbReference>
<keyword evidence="1" id="KW-0479">Metal-binding</keyword>
<gene>
    <name evidence="7" type="ORF">EW146_g7225</name>
</gene>
<feature type="compositionally biased region" description="Polar residues" evidence="5">
    <location>
        <begin position="331"/>
        <end position="357"/>
    </location>
</feature>
<dbReference type="InterPro" id="IPR013083">
    <property type="entry name" value="Znf_RING/FYVE/PHD"/>
</dbReference>
<dbReference type="InterPro" id="IPR001841">
    <property type="entry name" value="Znf_RING"/>
</dbReference>
<dbReference type="InterPro" id="IPR047126">
    <property type="entry name" value="RNF141-like"/>
</dbReference>
<evidence type="ECO:0000313" key="8">
    <source>
        <dbReference type="Proteomes" id="UP000310158"/>
    </source>
</evidence>
<dbReference type="Pfam" id="PF00097">
    <property type="entry name" value="zf-C3HC4"/>
    <property type="match status" value="1"/>
</dbReference>
<dbReference type="GO" id="GO:0008270">
    <property type="term" value="F:zinc ion binding"/>
    <property type="evidence" value="ECO:0007669"/>
    <property type="project" value="UniProtKB-KW"/>
</dbReference>
<evidence type="ECO:0000313" key="7">
    <source>
        <dbReference type="EMBL" id="THH12936.1"/>
    </source>
</evidence>
<evidence type="ECO:0000259" key="6">
    <source>
        <dbReference type="PROSITE" id="PS50089"/>
    </source>
</evidence>
<organism evidence="7 8">
    <name type="scientific">Bondarzewia mesenterica</name>
    <dbReference type="NCBI Taxonomy" id="1095465"/>
    <lineage>
        <taxon>Eukaryota</taxon>
        <taxon>Fungi</taxon>
        <taxon>Dikarya</taxon>
        <taxon>Basidiomycota</taxon>
        <taxon>Agaricomycotina</taxon>
        <taxon>Agaricomycetes</taxon>
        <taxon>Russulales</taxon>
        <taxon>Bondarzewiaceae</taxon>
        <taxon>Bondarzewia</taxon>
    </lineage>
</organism>
<feature type="compositionally biased region" description="Gly residues" evidence="5">
    <location>
        <begin position="35"/>
        <end position="53"/>
    </location>
</feature>
<keyword evidence="2 4" id="KW-0863">Zinc-finger</keyword>
<dbReference type="OrthoDB" id="6105938at2759"/>
<protein>
    <recommendedName>
        <fullName evidence="6">RING-type domain-containing protein</fullName>
    </recommendedName>
</protein>
<dbReference type="SUPFAM" id="SSF57850">
    <property type="entry name" value="RING/U-box"/>
    <property type="match status" value="1"/>
</dbReference>
<feature type="region of interest" description="Disordered" evidence="5">
    <location>
        <begin position="80"/>
        <end position="99"/>
    </location>
</feature>
<sequence>MPRSSSEDEFDGLSDPFVDVDWNAVPGLGSDTAADGGGGAGLGVGEGVDGSGSGDADYAFDEVDEAFLAEVDALEERILREGEGEERGGQSRGAVEAPWTRVSRFSPAIGSVPQMTPSSRFAPVPGAGRPLGAAPSHAQPTSDVVPTVGTNMLPNSKTPVIRAPTTPTKASGVGAENTPLTPTQKGSKRARQSGETPTKRRKGKEMESPGAALRRQLSQFEEEVTCSICCDIFVAAHAADPCGHSFCGECGWEWIKKNKRTPTCPLCRTKLSVKNGPMIPNFALDSIVKVVIQGYGSSGEEGWGEGGHKLKEWQKRKARWETQAAKRAAGSSKSTSRAGATTTVAQQQPVPAGTSSDNEFIVDDALVVQFIESYEAEDEDYEGSDVSGEEEDEDEESESDEEEGAGNETPVAVAAPPREDGDGVVGEAVEAIEAIGVGTGGDVDDGGDSQDEEVLSDSFASLHHSSSLPPLSPLHSPPSMGQTPSFDFSPALGSTHAVSIPEPLSSVLAHDDNGGKGVQLVLRARLSAEDARDCQRDGVRLQAWTNAPVEGRHGLDEWAAYDFLQSEGDSQQEEEQVASVVLTSDAEAVEGEGSRVCCWTLRLRVRADAVGGGVDEAEAGRERRFLLTYRLVYPNWEVRWLGTYGNDVMYVLRRADPWVDVVRSSWSASRADGGVRAFECRGGESVEDIKFGRVCQTERWGCWAVGDSRHVPSYESGVRRGDVADMFCCDSVQYYPQGSEVADAIFLIFVPLLTPDTFAVHPSIALRGSTGKLHLSSTGMLVCPRGTDVYQYTLPTSSLESESPFFTALATATAHRRLCTTDGHAHVVLASPTDHHPALVSFIPLSPTAPRAITLSLDIDFLLPPPPPPPHLKPGEEAPPSYM</sequence>
<feature type="region of interest" description="Disordered" evidence="5">
    <location>
        <begin position="374"/>
        <end position="422"/>
    </location>
</feature>
<accession>A0A4S4LLC1</accession>
<feature type="non-terminal residue" evidence="7">
    <location>
        <position position="883"/>
    </location>
</feature>
<feature type="region of interest" description="Disordered" evidence="5">
    <location>
        <begin position="107"/>
        <end position="211"/>
    </location>
</feature>
<name>A0A4S4LLC1_9AGAM</name>
<dbReference type="PANTHER" id="PTHR12109">
    <property type="entry name" value="RING FINGER PROTEIN 141-RELATED"/>
    <property type="match status" value="1"/>
</dbReference>
<dbReference type="InterPro" id="IPR018957">
    <property type="entry name" value="Znf_C3HC4_RING-type"/>
</dbReference>
<evidence type="ECO:0000256" key="5">
    <source>
        <dbReference type="SAM" id="MobiDB-lite"/>
    </source>
</evidence>
<proteinExistence type="predicted"/>
<keyword evidence="3" id="KW-0862">Zinc</keyword>
<dbReference type="SMART" id="SM00184">
    <property type="entry name" value="RING"/>
    <property type="match status" value="1"/>
</dbReference>
<keyword evidence="8" id="KW-1185">Reference proteome</keyword>
<comment type="caution">
    <text evidence="7">The sequence shown here is derived from an EMBL/GenBank/DDBJ whole genome shotgun (WGS) entry which is preliminary data.</text>
</comment>
<evidence type="ECO:0000256" key="4">
    <source>
        <dbReference type="PROSITE-ProRule" id="PRU00175"/>
    </source>
</evidence>
<feature type="domain" description="RING-type" evidence="6">
    <location>
        <begin position="226"/>
        <end position="268"/>
    </location>
</feature>
<feature type="region of interest" description="Disordered" evidence="5">
    <location>
        <begin position="321"/>
        <end position="357"/>
    </location>
</feature>
<dbReference type="EMBL" id="SGPL01000401">
    <property type="protein sequence ID" value="THH12936.1"/>
    <property type="molecule type" value="Genomic_DNA"/>
</dbReference>
<feature type="compositionally biased region" description="Acidic residues" evidence="5">
    <location>
        <begin position="374"/>
        <end position="405"/>
    </location>
</feature>
<feature type="compositionally biased region" description="Polar residues" evidence="5">
    <location>
        <begin position="138"/>
        <end position="158"/>
    </location>
</feature>
<dbReference type="Gene3D" id="3.30.40.10">
    <property type="entry name" value="Zinc/RING finger domain, C3HC4 (zinc finger)"/>
    <property type="match status" value="1"/>
</dbReference>